<keyword evidence="2" id="KW-1185">Reference proteome</keyword>
<comment type="caution">
    <text evidence="1">The sequence shown here is derived from an EMBL/GenBank/DDBJ whole genome shotgun (WGS) entry which is preliminary data.</text>
</comment>
<gene>
    <name evidence="1" type="ORF">MILVUS5_LOCUS5536</name>
</gene>
<evidence type="ECO:0000313" key="1">
    <source>
        <dbReference type="EMBL" id="CAJ2634712.1"/>
    </source>
</evidence>
<protein>
    <submittedName>
        <fullName evidence="1">Uncharacterized protein</fullName>
    </submittedName>
</protein>
<evidence type="ECO:0000313" key="2">
    <source>
        <dbReference type="Proteomes" id="UP001177021"/>
    </source>
</evidence>
<accession>A0ACB0IV61</accession>
<name>A0ACB0IV61_TRIPR</name>
<dbReference type="EMBL" id="CASHSV030000002">
    <property type="protein sequence ID" value="CAJ2634712.1"/>
    <property type="molecule type" value="Genomic_DNA"/>
</dbReference>
<dbReference type="Proteomes" id="UP001177021">
    <property type="component" value="Unassembled WGS sequence"/>
</dbReference>
<sequence>MRNKEATLLCEVEGVDKEITSPCFWFEILSPCFNYKNRYLSQETLRFGGLKEEPSSFYCCAGVTSRVE</sequence>
<organism evidence="1 2">
    <name type="scientific">Trifolium pratense</name>
    <name type="common">Red clover</name>
    <dbReference type="NCBI Taxonomy" id="57577"/>
    <lineage>
        <taxon>Eukaryota</taxon>
        <taxon>Viridiplantae</taxon>
        <taxon>Streptophyta</taxon>
        <taxon>Embryophyta</taxon>
        <taxon>Tracheophyta</taxon>
        <taxon>Spermatophyta</taxon>
        <taxon>Magnoliopsida</taxon>
        <taxon>eudicotyledons</taxon>
        <taxon>Gunneridae</taxon>
        <taxon>Pentapetalae</taxon>
        <taxon>rosids</taxon>
        <taxon>fabids</taxon>
        <taxon>Fabales</taxon>
        <taxon>Fabaceae</taxon>
        <taxon>Papilionoideae</taxon>
        <taxon>50 kb inversion clade</taxon>
        <taxon>NPAAA clade</taxon>
        <taxon>Hologalegina</taxon>
        <taxon>IRL clade</taxon>
        <taxon>Trifolieae</taxon>
        <taxon>Trifolium</taxon>
    </lineage>
</organism>
<reference evidence="1" key="1">
    <citation type="submission" date="2023-10" db="EMBL/GenBank/DDBJ databases">
        <authorList>
            <person name="Rodriguez Cubillos JULIANA M."/>
            <person name="De Vega J."/>
        </authorList>
    </citation>
    <scope>NUCLEOTIDE SEQUENCE</scope>
</reference>
<proteinExistence type="predicted"/>